<reference evidence="2" key="1">
    <citation type="journal article" date="2020" name="Nature">
        <title>Giant virus diversity and host interactions through global metagenomics.</title>
        <authorList>
            <person name="Schulz F."/>
            <person name="Roux S."/>
            <person name="Paez-Espino D."/>
            <person name="Jungbluth S."/>
            <person name="Walsh D.A."/>
            <person name="Denef V.J."/>
            <person name="McMahon K.D."/>
            <person name="Konstantinidis K.T."/>
            <person name="Eloe-Fadrosh E.A."/>
            <person name="Kyrpides N.C."/>
            <person name="Woyke T."/>
        </authorList>
    </citation>
    <scope>NUCLEOTIDE SEQUENCE</scope>
    <source>
        <strain evidence="2">GVMAG-M-3300025860-25</strain>
    </source>
</reference>
<evidence type="ECO:0000313" key="2">
    <source>
        <dbReference type="EMBL" id="QHU01130.1"/>
    </source>
</evidence>
<sequence length="166" mass="18768">MVYKSSISKKQVFSIVNGKKHFKKNIYLRENINNNVKFVRHLEINDKSRTLAGFTHNGKMSLKSIKTNGNKLSHKTKTVSKSNDLSKMIRTSLSFNNIRNKRSKSSKSKSSKRKSKSSKSKSKSKSSKSKSSKRKSKSSKSKSSKSKSSKSKSSKSKRKGRKSKKD</sequence>
<feature type="compositionally biased region" description="Basic residues" evidence="1">
    <location>
        <begin position="99"/>
        <end position="166"/>
    </location>
</feature>
<feature type="region of interest" description="Disordered" evidence="1">
    <location>
        <begin position="66"/>
        <end position="166"/>
    </location>
</feature>
<accession>A0A6C0J8C6</accession>
<evidence type="ECO:0000256" key="1">
    <source>
        <dbReference type="SAM" id="MobiDB-lite"/>
    </source>
</evidence>
<protein>
    <submittedName>
        <fullName evidence="2">Uncharacterized protein</fullName>
    </submittedName>
</protein>
<name>A0A6C0J8C6_9ZZZZ</name>
<dbReference type="AlphaFoldDB" id="A0A6C0J8C6"/>
<feature type="compositionally biased region" description="Polar residues" evidence="1">
    <location>
        <begin position="79"/>
        <end position="98"/>
    </location>
</feature>
<dbReference type="EMBL" id="MN740335">
    <property type="protein sequence ID" value="QHU01130.1"/>
    <property type="molecule type" value="Genomic_DNA"/>
</dbReference>
<organism evidence="2">
    <name type="scientific">viral metagenome</name>
    <dbReference type="NCBI Taxonomy" id="1070528"/>
    <lineage>
        <taxon>unclassified sequences</taxon>
        <taxon>metagenomes</taxon>
        <taxon>organismal metagenomes</taxon>
    </lineage>
</organism>
<proteinExistence type="predicted"/>